<sequence length="209" mass="22735">MKRTKIIDLSAMRKIKPSYLVKPITLAVAAAMLSACGGGNSQEVTFVKSVDDCVSNTDFTLAQCEVAYEKALEEAEKTGPKYKSMASCESEFGPQQCLTDRSGSFFMPFMAGFIVNQLLFDRSRNYYGGSYNPVYRYNRPYSRYHDTLMLSDGTSIGKYGKNKFKVSKSATSPKPKITKTVSRGGFGSVASAKSSWGGGKSSSSKGWGG</sequence>
<dbReference type="Proteomes" id="UP001528411">
    <property type="component" value="Unassembled WGS sequence"/>
</dbReference>
<feature type="region of interest" description="Disordered" evidence="1">
    <location>
        <begin position="167"/>
        <end position="209"/>
    </location>
</feature>
<dbReference type="RefSeq" id="WP_215964006.1">
    <property type="nucleotide sequence ID" value="NZ_JAQOMS010000002.1"/>
</dbReference>
<feature type="compositionally biased region" description="Gly residues" evidence="1">
    <location>
        <begin position="196"/>
        <end position="209"/>
    </location>
</feature>
<proteinExistence type="predicted"/>
<organism evidence="2 3">
    <name type="scientific">Psychrosphaera algicola</name>
    <dbReference type="NCBI Taxonomy" id="3023714"/>
    <lineage>
        <taxon>Bacteria</taxon>
        <taxon>Pseudomonadati</taxon>
        <taxon>Pseudomonadota</taxon>
        <taxon>Gammaproteobacteria</taxon>
        <taxon>Alteromonadales</taxon>
        <taxon>Pseudoalteromonadaceae</taxon>
        <taxon>Psychrosphaera</taxon>
    </lineage>
</organism>
<accession>A0ABT5FCH4</accession>
<evidence type="ECO:0000313" key="2">
    <source>
        <dbReference type="EMBL" id="MDC2889106.1"/>
    </source>
</evidence>
<comment type="caution">
    <text evidence="2">The sequence shown here is derived from an EMBL/GenBank/DDBJ whole genome shotgun (WGS) entry which is preliminary data.</text>
</comment>
<keyword evidence="3" id="KW-1185">Reference proteome</keyword>
<dbReference type="Pfam" id="PF06693">
    <property type="entry name" value="DUF1190"/>
    <property type="match status" value="1"/>
</dbReference>
<evidence type="ECO:0000256" key="1">
    <source>
        <dbReference type="SAM" id="MobiDB-lite"/>
    </source>
</evidence>
<protein>
    <submittedName>
        <fullName evidence="2">DUF1190 domain-containing protein</fullName>
    </submittedName>
</protein>
<evidence type="ECO:0000313" key="3">
    <source>
        <dbReference type="Proteomes" id="UP001528411"/>
    </source>
</evidence>
<reference evidence="2 3" key="1">
    <citation type="submission" date="2023-01" db="EMBL/GenBank/DDBJ databases">
        <title>Psychrosphaera sp. nov., isolated from marine algae.</title>
        <authorList>
            <person name="Bayburt H."/>
            <person name="Choi B.J."/>
            <person name="Kim J.M."/>
            <person name="Choi D.G."/>
            <person name="Jeon C.O."/>
        </authorList>
    </citation>
    <scope>NUCLEOTIDE SEQUENCE [LARGE SCALE GENOMIC DNA]</scope>
    <source>
        <strain evidence="2 3">G1-22</strain>
    </source>
</reference>
<dbReference type="InterPro" id="IPR009576">
    <property type="entry name" value="Biofilm_formation_YgiB"/>
</dbReference>
<name>A0ABT5FCH4_9GAMM</name>
<gene>
    <name evidence="2" type="ORF">PN838_10455</name>
</gene>
<dbReference type="EMBL" id="JAQOMS010000002">
    <property type="protein sequence ID" value="MDC2889106.1"/>
    <property type="molecule type" value="Genomic_DNA"/>
</dbReference>